<dbReference type="Proteomes" id="UP000829364">
    <property type="component" value="Chromosome 11"/>
</dbReference>
<proteinExistence type="predicted"/>
<feature type="region of interest" description="Disordered" evidence="1">
    <location>
        <begin position="748"/>
        <end position="768"/>
    </location>
</feature>
<sequence length="768" mass="83451">MASTCGASPSWAETIDEVAAWATNVDGGAENPGFAHLGGLPATREKASVPLLLWEQITQRLPGTLVVYAGTELDASVVAAHRDEQGHGRPADGGYRLAVGCYTTIGRIVRQHINRDFHDQSRRMDGPKDWRTLYDDVVCTERVVFVVDVNDTGVSASLAFLLYVLTSWSYRTLPRPTAPRRLIRVLTTAAGPDILKSTDALITFVGKIVGCEAEMRYFDLPKSAVTHSDTRLRRVTALDVDKALAGDGALEDGHATIDFSDSARIRAMFGDDPTAIMPEFRTRRRPMVQPAGRDEIASSDFRRLEAHFARGSKSRALYRVSPTSPPVPGNPTGWTACHIVIPDKARQVVLDHRVGYRVEVEAWLTRFERAYAASWARQAQLSGQAVMVYLVTDDGRDVTLDRFIRDGVEEWSTSSVAGLDAPGFLALMAYVYPWVTCPSQGIQVLVPRETVHAAVARLERQGVLEWNMAELKPPKWRMNGDLFIDQLETLGCDTDLAVLACRGGPSGPAAGLPTALAAVLSVGMRRLGDFGLAASAVPSADWPAMLLSRVEEAASSTQLGPLALSGTLWLHLALVQEAMAKARVLDGLVDQEDQDAETPVWVGDSDLSVSLRLCAEVANVIKAILRVRSHHSMALFAKFPSIAVTGPERRHVWNTLARVFAANIVFVLSLEGGSLLATDIENDVEWDFADEARAAYSLEPSPPANAAEAPVFGICLRRTMVGGRRLVHDWTRIPSDIVQEVLGPHLLEGDSNSTRADGQGAGDGMDVD</sequence>
<gene>
    <name evidence="2" type="ORF">JDV02_009920</name>
</gene>
<dbReference type="RefSeq" id="XP_047847628.1">
    <property type="nucleotide sequence ID" value="XM_047991616.1"/>
</dbReference>
<keyword evidence="3" id="KW-1185">Reference proteome</keyword>
<evidence type="ECO:0000313" key="2">
    <source>
        <dbReference type="EMBL" id="UNI24147.1"/>
    </source>
</evidence>
<evidence type="ECO:0000313" key="3">
    <source>
        <dbReference type="Proteomes" id="UP000829364"/>
    </source>
</evidence>
<dbReference type="GeneID" id="72071865"/>
<name>A0A9Q8QRN2_9HYPO</name>
<dbReference type="KEGG" id="ptkz:JDV02_009920"/>
<dbReference type="EMBL" id="CP086364">
    <property type="protein sequence ID" value="UNI24147.1"/>
    <property type="molecule type" value="Genomic_DNA"/>
</dbReference>
<reference evidence="2" key="1">
    <citation type="submission" date="2021-11" db="EMBL/GenBank/DDBJ databases">
        <title>Purpureocillium_takamizusanense_genome.</title>
        <authorList>
            <person name="Nguyen N.-H."/>
        </authorList>
    </citation>
    <scope>NUCLEOTIDE SEQUENCE</scope>
    <source>
        <strain evidence="2">PT3</strain>
    </source>
</reference>
<protein>
    <submittedName>
        <fullName evidence="2">Uncharacterized protein</fullName>
    </submittedName>
</protein>
<feature type="compositionally biased region" description="Gly residues" evidence="1">
    <location>
        <begin position="759"/>
        <end position="768"/>
    </location>
</feature>
<evidence type="ECO:0000256" key="1">
    <source>
        <dbReference type="SAM" id="MobiDB-lite"/>
    </source>
</evidence>
<organism evidence="2 3">
    <name type="scientific">Purpureocillium takamizusanense</name>
    <dbReference type="NCBI Taxonomy" id="2060973"/>
    <lineage>
        <taxon>Eukaryota</taxon>
        <taxon>Fungi</taxon>
        <taxon>Dikarya</taxon>
        <taxon>Ascomycota</taxon>
        <taxon>Pezizomycotina</taxon>
        <taxon>Sordariomycetes</taxon>
        <taxon>Hypocreomycetidae</taxon>
        <taxon>Hypocreales</taxon>
        <taxon>Ophiocordycipitaceae</taxon>
        <taxon>Purpureocillium</taxon>
    </lineage>
</organism>
<dbReference type="AlphaFoldDB" id="A0A9Q8QRN2"/>
<accession>A0A9Q8QRN2</accession>